<dbReference type="InterPro" id="IPR027417">
    <property type="entry name" value="P-loop_NTPase"/>
</dbReference>
<sequence>MKAILHDYQDYCVNFILSHESSALLLDMGLGKTLISLTAIKELKDFGLLGKCLIIAPLTVAKDTWPKEIVKWDHLEGLTSSLIIGNKNQRLAGLAAKADIYITNKENFVWLTENHKWDFDTVIIDELSGFKATNTKRFKAMRKVRPKVKRMVGLTGTPAPNSLLDLWPQMYTVDMGDSLGKSVTQFRESFFYPVQSNGHIVYKWALKDGAEEMIYDKIAKNAVSMRAKDHLNLPERVDNVIEVELSNKEKLQYQQLKRDFILEIANQEIMAPNAASLGNKLLQLAQGAMYTTDKEVLNIHEQKKEALDRIIEEANGQPVLIFYWFKFDKERLLNWYPQAQDISTDKITAWNNGEIPIMIAHPASSGHGLNLQAGGHIIVWYGINWSAEYYAQANARLDRQGQTESVIVHHIITKDTEDERALQVVQGKITQQEALMEAVKAEMELIK</sequence>
<proteinExistence type="predicted"/>
<dbReference type="SUPFAM" id="SSF52540">
    <property type="entry name" value="P-loop containing nucleoside triphosphate hydrolases"/>
    <property type="match status" value="2"/>
</dbReference>
<dbReference type="AlphaFoldDB" id="A0AAP3Z105"/>
<dbReference type="RefSeq" id="WP_278200797.1">
    <property type="nucleotide sequence ID" value="NZ_JAOWLT010000002.1"/>
</dbReference>
<organism evidence="2 3">
    <name type="scientific">Lactococcus lactis</name>
    <dbReference type="NCBI Taxonomy" id="1358"/>
    <lineage>
        <taxon>Bacteria</taxon>
        <taxon>Bacillati</taxon>
        <taxon>Bacillota</taxon>
        <taxon>Bacilli</taxon>
        <taxon>Lactobacillales</taxon>
        <taxon>Streptococcaceae</taxon>
        <taxon>Lactococcus</taxon>
    </lineage>
</organism>
<gene>
    <name evidence="2" type="ORF">OGZ50_06465</name>
</gene>
<keyword evidence="2" id="KW-0067">ATP-binding</keyword>
<dbReference type="Pfam" id="PF00176">
    <property type="entry name" value="SNF2-rel_dom"/>
    <property type="match status" value="1"/>
</dbReference>
<keyword evidence="2" id="KW-0547">Nucleotide-binding</keyword>
<name>A0AAP3Z105_9LACT</name>
<comment type="caution">
    <text evidence="2">The sequence shown here is derived from an EMBL/GenBank/DDBJ whole genome shotgun (WGS) entry which is preliminary data.</text>
</comment>
<dbReference type="InterPro" id="IPR038718">
    <property type="entry name" value="SNF2-like_sf"/>
</dbReference>
<reference evidence="2" key="2">
    <citation type="journal article" date="2023" name="Food Microbiol.">
        <title>Evaluation of the fermentation potential of lactic acid bacteria isolated from herbs, fruits and vegetables as starter cultures in nut-based milk alternatives.</title>
        <authorList>
            <person name="Huang W."/>
            <person name="Dong A."/>
            <person name="Pham H.T."/>
            <person name="Zhou C."/>
            <person name="Huo Z."/>
            <person name="Watjen A.P."/>
            <person name="Prakash S."/>
            <person name="Bang-Berthelsen C.H."/>
            <person name="Turner M.S."/>
        </authorList>
    </citation>
    <scope>NUCLEOTIDE SEQUENCE</scope>
    <source>
        <strain evidence="2">54</strain>
    </source>
</reference>
<dbReference type="SMART" id="SM00487">
    <property type="entry name" value="DEXDc"/>
    <property type="match status" value="1"/>
</dbReference>
<dbReference type="EMBL" id="JAOWLV010000003">
    <property type="protein sequence ID" value="MDG4976375.1"/>
    <property type="molecule type" value="Genomic_DNA"/>
</dbReference>
<keyword evidence="2" id="KW-0347">Helicase</keyword>
<dbReference type="InterPro" id="IPR000330">
    <property type="entry name" value="SNF2_N"/>
</dbReference>
<dbReference type="InterPro" id="IPR014001">
    <property type="entry name" value="Helicase_ATP-bd"/>
</dbReference>
<evidence type="ECO:0000313" key="2">
    <source>
        <dbReference type="EMBL" id="MDG4976375.1"/>
    </source>
</evidence>
<feature type="domain" description="Helicase ATP-binding" evidence="1">
    <location>
        <begin position="13"/>
        <end position="176"/>
    </location>
</feature>
<keyword evidence="2" id="KW-0378">Hydrolase</keyword>
<accession>A0AAP3Z105</accession>
<dbReference type="GO" id="GO:0004386">
    <property type="term" value="F:helicase activity"/>
    <property type="evidence" value="ECO:0007669"/>
    <property type="project" value="UniProtKB-KW"/>
</dbReference>
<dbReference type="Gene3D" id="3.40.50.300">
    <property type="entry name" value="P-loop containing nucleotide triphosphate hydrolases"/>
    <property type="match status" value="1"/>
</dbReference>
<protein>
    <submittedName>
        <fullName evidence="2">DEAD/DEAH box helicase</fullName>
    </submittedName>
</protein>
<dbReference type="PROSITE" id="PS51192">
    <property type="entry name" value="HELICASE_ATP_BIND_1"/>
    <property type="match status" value="1"/>
</dbReference>
<reference evidence="2" key="1">
    <citation type="submission" date="2022-10" db="EMBL/GenBank/DDBJ databases">
        <authorList>
            <person name="Turner M.S."/>
            <person name="Huang W."/>
        </authorList>
    </citation>
    <scope>NUCLEOTIDE SEQUENCE</scope>
    <source>
        <strain evidence="2">54</strain>
    </source>
</reference>
<dbReference type="PANTHER" id="PTHR10799">
    <property type="entry name" value="SNF2/RAD54 HELICASE FAMILY"/>
    <property type="match status" value="1"/>
</dbReference>
<dbReference type="GO" id="GO:0005524">
    <property type="term" value="F:ATP binding"/>
    <property type="evidence" value="ECO:0007669"/>
    <property type="project" value="InterPro"/>
</dbReference>
<evidence type="ECO:0000313" key="3">
    <source>
        <dbReference type="Proteomes" id="UP001152598"/>
    </source>
</evidence>
<dbReference type="Gene3D" id="3.40.50.10810">
    <property type="entry name" value="Tandem AAA-ATPase domain"/>
    <property type="match status" value="1"/>
</dbReference>
<dbReference type="Proteomes" id="UP001152598">
    <property type="component" value="Unassembled WGS sequence"/>
</dbReference>
<evidence type="ECO:0000259" key="1">
    <source>
        <dbReference type="PROSITE" id="PS51192"/>
    </source>
</evidence>